<evidence type="ECO:0000313" key="3">
    <source>
        <dbReference type="EMBL" id="KLE31130.1"/>
    </source>
</evidence>
<feature type="transmembrane region" description="Helical" evidence="2">
    <location>
        <begin position="73"/>
        <end position="93"/>
    </location>
</feature>
<evidence type="ECO:0000256" key="1">
    <source>
        <dbReference type="SAM" id="MobiDB-lite"/>
    </source>
</evidence>
<comment type="caution">
    <text evidence="3">The sequence shown here is derived from an EMBL/GenBank/DDBJ whole genome shotgun (WGS) entry which is preliminary data.</text>
</comment>
<dbReference type="OrthoDB" id="9994424at2"/>
<feature type="transmembrane region" description="Helical" evidence="2">
    <location>
        <begin position="48"/>
        <end position="67"/>
    </location>
</feature>
<protein>
    <recommendedName>
        <fullName evidence="5">DUF805 domain-containing protein</fullName>
    </recommendedName>
</protein>
<dbReference type="EMBL" id="LBHC01000003">
    <property type="protein sequence ID" value="KLE31130.1"/>
    <property type="molecule type" value="Genomic_DNA"/>
</dbReference>
<dbReference type="GO" id="GO:0016020">
    <property type="term" value="C:membrane"/>
    <property type="evidence" value="ECO:0007669"/>
    <property type="project" value="InterPro"/>
</dbReference>
<sequence length="253" mass="26979">MFNENSCKAGFYTLFQLRRSKPVPLKEDHMGFGSDDISRVSRAGYWKFFIANLVAIIALIGVCFTAAMNGELAIAIIAFLLIAPVGIYFRVIMMRRCRDLGWPTSLPWITFGLGIVANFYSFGSIGDAKGAFAGLGLAWLVGMIDFVLMIVLGVVKGREPTDYSAVFGDGPALTQKRAKHAAAMPSTISAPPRGVADGDSDAMDDAIARALDNYRRTGSAVAEAPAASPLARKAAPAPRAAPPRAAGFGRKMV</sequence>
<dbReference type="InterPro" id="IPR008523">
    <property type="entry name" value="DUF805"/>
</dbReference>
<accession>A0A0G9MKD0</accession>
<organism evidence="3 4">
    <name type="scientific">Aurantiacibacter gangjinensis</name>
    <dbReference type="NCBI Taxonomy" id="502682"/>
    <lineage>
        <taxon>Bacteria</taxon>
        <taxon>Pseudomonadati</taxon>
        <taxon>Pseudomonadota</taxon>
        <taxon>Alphaproteobacteria</taxon>
        <taxon>Sphingomonadales</taxon>
        <taxon>Erythrobacteraceae</taxon>
        <taxon>Aurantiacibacter</taxon>
    </lineage>
</organism>
<evidence type="ECO:0000256" key="2">
    <source>
        <dbReference type="SAM" id="Phobius"/>
    </source>
</evidence>
<keyword evidence="2" id="KW-1133">Transmembrane helix</keyword>
<dbReference type="Proteomes" id="UP000053070">
    <property type="component" value="Unassembled WGS sequence"/>
</dbReference>
<gene>
    <name evidence="3" type="ORF">AAW01_12945</name>
</gene>
<reference evidence="3 4" key="1">
    <citation type="submission" date="2015-04" db="EMBL/GenBank/DDBJ databases">
        <title>The draft genome sequence of Erythrobacr gangjinensis K7-2.</title>
        <authorList>
            <person name="Zhuang L."/>
            <person name="Liu Y."/>
            <person name="Shao Z."/>
        </authorList>
    </citation>
    <scope>NUCLEOTIDE SEQUENCE [LARGE SCALE GENOMIC DNA]</scope>
    <source>
        <strain evidence="3 4">K7-2</strain>
    </source>
</reference>
<keyword evidence="4" id="KW-1185">Reference proteome</keyword>
<evidence type="ECO:0000313" key="4">
    <source>
        <dbReference type="Proteomes" id="UP000053070"/>
    </source>
</evidence>
<proteinExistence type="predicted"/>
<feature type="compositionally biased region" description="Low complexity" evidence="1">
    <location>
        <begin position="225"/>
        <end position="246"/>
    </location>
</feature>
<feature type="region of interest" description="Disordered" evidence="1">
    <location>
        <begin position="225"/>
        <end position="253"/>
    </location>
</feature>
<evidence type="ECO:0008006" key="5">
    <source>
        <dbReference type="Google" id="ProtNLM"/>
    </source>
</evidence>
<name>A0A0G9MKD0_9SPHN</name>
<feature type="transmembrane region" description="Helical" evidence="2">
    <location>
        <begin position="131"/>
        <end position="155"/>
    </location>
</feature>
<keyword evidence="2" id="KW-0812">Transmembrane</keyword>
<keyword evidence="2" id="KW-0472">Membrane</keyword>
<feature type="transmembrane region" description="Helical" evidence="2">
    <location>
        <begin position="105"/>
        <end position="125"/>
    </location>
</feature>
<dbReference type="PATRIC" id="fig|502682.8.peg.2642"/>
<dbReference type="Pfam" id="PF05656">
    <property type="entry name" value="DUF805"/>
    <property type="match status" value="1"/>
</dbReference>
<dbReference type="AlphaFoldDB" id="A0A0G9MKD0"/>